<dbReference type="SUPFAM" id="SSF81442">
    <property type="entry name" value="Cytochrome c oxidase subunit I-like"/>
    <property type="match status" value="1"/>
</dbReference>
<name>A0ABQ4N4R3_9BACL</name>
<accession>A0ABQ4N4R3</accession>
<evidence type="ECO:0000256" key="1">
    <source>
        <dbReference type="SAM" id="Phobius"/>
    </source>
</evidence>
<evidence type="ECO:0000313" key="3">
    <source>
        <dbReference type="Proteomes" id="UP000680304"/>
    </source>
</evidence>
<keyword evidence="3" id="KW-1185">Reference proteome</keyword>
<evidence type="ECO:0008006" key="4">
    <source>
        <dbReference type="Google" id="ProtNLM"/>
    </source>
</evidence>
<reference evidence="2 3" key="1">
    <citation type="submission" date="2021-04" db="EMBL/GenBank/DDBJ databases">
        <title>Draft genome sequence of Paenibacillus cisolokensis, LC2-13A.</title>
        <authorList>
            <person name="Uke A."/>
            <person name="Chhe C."/>
            <person name="Baramee S."/>
            <person name="Kosugi A."/>
        </authorList>
    </citation>
    <scope>NUCLEOTIDE SEQUENCE [LARGE SCALE GENOMIC DNA]</scope>
    <source>
        <strain evidence="2 3">LC2-13A</strain>
    </source>
</reference>
<keyword evidence="1" id="KW-0472">Membrane</keyword>
<feature type="transmembrane region" description="Helical" evidence="1">
    <location>
        <begin position="20"/>
        <end position="41"/>
    </location>
</feature>
<keyword evidence="1" id="KW-1133">Transmembrane helix</keyword>
<feature type="transmembrane region" description="Helical" evidence="1">
    <location>
        <begin position="61"/>
        <end position="81"/>
    </location>
</feature>
<evidence type="ECO:0000313" key="2">
    <source>
        <dbReference type="EMBL" id="GIQ62941.1"/>
    </source>
</evidence>
<keyword evidence="1" id="KW-0812">Transmembrane</keyword>
<sequence length="93" mass="10753">MLEKIKQFASEFFVTGDPLILGAQVSIALAIIAIVAVLTYFRKWGWLWREWLTTVDHKRIGIMYIICSILMLFRGGVDALLMRMQLAMPNMEF</sequence>
<comment type="caution">
    <text evidence="2">The sequence shown here is derived from an EMBL/GenBank/DDBJ whole genome shotgun (WGS) entry which is preliminary data.</text>
</comment>
<protein>
    <recommendedName>
        <fullName evidence="4">Cytochrome o ubiquinol oxidase subunit I</fullName>
    </recommendedName>
</protein>
<dbReference type="Proteomes" id="UP000680304">
    <property type="component" value="Unassembled WGS sequence"/>
</dbReference>
<dbReference type="EMBL" id="BOVJ01000049">
    <property type="protein sequence ID" value="GIQ62941.1"/>
    <property type="molecule type" value="Genomic_DNA"/>
</dbReference>
<gene>
    <name evidence="2" type="ORF">PACILC2_15090</name>
</gene>
<proteinExistence type="predicted"/>
<organism evidence="2 3">
    <name type="scientific">Paenibacillus cisolokensis</name>
    <dbReference type="NCBI Taxonomy" id="1658519"/>
    <lineage>
        <taxon>Bacteria</taxon>
        <taxon>Bacillati</taxon>
        <taxon>Bacillota</taxon>
        <taxon>Bacilli</taxon>
        <taxon>Bacillales</taxon>
        <taxon>Paenibacillaceae</taxon>
        <taxon>Paenibacillus</taxon>
    </lineage>
</organism>
<dbReference type="InterPro" id="IPR036927">
    <property type="entry name" value="Cyt_c_oxase-like_su1_sf"/>
</dbReference>
<dbReference type="Gene3D" id="1.20.210.10">
    <property type="entry name" value="Cytochrome c oxidase-like, subunit I domain"/>
    <property type="match status" value="1"/>
</dbReference>